<dbReference type="PANTHER" id="PTHR35792:SF2">
    <property type="entry name" value="GENERAL STRESS PROTEIN"/>
    <property type="match status" value="1"/>
</dbReference>
<dbReference type="Pfam" id="PF12732">
    <property type="entry name" value="YtxH"/>
    <property type="match status" value="1"/>
</dbReference>
<sequence length="135" mass="14586">MSEGRHYFFGGMMFMLGLTVGIGAGFLLAPRSGRDTRRQIKGLADETGTHLGRIADETKQVFSGVVKHGKELAKETGGHLDNITQEAKQTADKITAHGKQIAKETGGHLENITKEARQTADQIAAHGKELMRDSA</sequence>
<evidence type="ECO:0000313" key="3">
    <source>
        <dbReference type="Proteomes" id="UP000534783"/>
    </source>
</evidence>
<dbReference type="InterPro" id="IPR052928">
    <property type="entry name" value="Desiccation-related_membrane"/>
</dbReference>
<evidence type="ECO:0000313" key="2">
    <source>
        <dbReference type="EMBL" id="NKE71167.1"/>
    </source>
</evidence>
<dbReference type="EMBL" id="VTOW01000002">
    <property type="protein sequence ID" value="NKE71167.1"/>
    <property type="molecule type" value="Genomic_DNA"/>
</dbReference>
<dbReference type="RefSeq" id="WP_168059553.1">
    <property type="nucleotide sequence ID" value="NZ_VTOW01000002.1"/>
</dbReference>
<comment type="caution">
    <text evidence="2">The sequence shown here is derived from an EMBL/GenBank/DDBJ whole genome shotgun (WGS) entry which is preliminary data.</text>
</comment>
<protein>
    <recommendedName>
        <fullName evidence="4">YtxH domain-containing protein</fullName>
    </recommendedName>
</protein>
<name>A0A7X6DQ11_9BACT</name>
<evidence type="ECO:0000256" key="1">
    <source>
        <dbReference type="SAM" id="Phobius"/>
    </source>
</evidence>
<keyword evidence="3" id="KW-1185">Reference proteome</keyword>
<accession>A0A7X6DQ11</accession>
<dbReference type="AlphaFoldDB" id="A0A7X6DQ11"/>
<keyword evidence="1" id="KW-0812">Transmembrane</keyword>
<keyword evidence="1" id="KW-1133">Transmembrane helix</keyword>
<feature type="transmembrane region" description="Helical" evidence="1">
    <location>
        <begin position="6"/>
        <end position="29"/>
    </location>
</feature>
<dbReference type="Proteomes" id="UP000534783">
    <property type="component" value="Unassembled WGS sequence"/>
</dbReference>
<gene>
    <name evidence="2" type="ORF">MNODULE_10510</name>
</gene>
<proteinExistence type="predicted"/>
<dbReference type="PANTHER" id="PTHR35792">
    <property type="entry name" value="GENERAL STRESS PROTEIN"/>
    <property type="match status" value="1"/>
</dbReference>
<dbReference type="InterPro" id="IPR024623">
    <property type="entry name" value="YtxH"/>
</dbReference>
<keyword evidence="1" id="KW-0472">Membrane</keyword>
<reference evidence="2 3" key="1">
    <citation type="journal article" date="2020" name="Nature">
        <title>Bacterial chemolithoautotrophy via manganese oxidation.</title>
        <authorList>
            <person name="Yu H."/>
            <person name="Leadbetter J.R."/>
        </authorList>
    </citation>
    <scope>NUCLEOTIDE SEQUENCE [LARGE SCALE GENOMIC DNA]</scope>
    <source>
        <strain evidence="2 3">Mn-1</strain>
    </source>
</reference>
<organism evidence="2 3">
    <name type="scientific">Candidatus Manganitrophus noduliformans</name>
    <dbReference type="NCBI Taxonomy" id="2606439"/>
    <lineage>
        <taxon>Bacteria</taxon>
        <taxon>Pseudomonadati</taxon>
        <taxon>Nitrospirota</taxon>
        <taxon>Nitrospiria</taxon>
        <taxon>Candidatus Troglogloeales</taxon>
        <taxon>Candidatus Manganitrophaceae</taxon>
        <taxon>Candidatus Manganitrophus</taxon>
    </lineage>
</organism>
<evidence type="ECO:0008006" key="4">
    <source>
        <dbReference type="Google" id="ProtNLM"/>
    </source>
</evidence>
<dbReference type="Gene3D" id="1.20.120.660">
    <property type="entry name" value="IL-4 antagonist (De novo design) like domain"/>
    <property type="match status" value="1"/>
</dbReference>